<keyword evidence="1" id="KW-1133">Transmembrane helix</keyword>
<evidence type="ECO:0000313" key="3">
    <source>
        <dbReference type="Proteomes" id="UP000593594"/>
    </source>
</evidence>
<feature type="transmembrane region" description="Helical" evidence="1">
    <location>
        <begin position="12"/>
        <end position="31"/>
    </location>
</feature>
<reference evidence="2 3" key="1">
    <citation type="submission" date="2020-06" db="EMBL/GenBank/DDBJ databases">
        <title>Genome sequence of 2 isolates from Red Sea Mangroves.</title>
        <authorList>
            <person name="Sefrji F."/>
            <person name="Michoud G."/>
            <person name="Merlino G."/>
            <person name="Daffonchio D."/>
        </authorList>
    </citation>
    <scope>NUCLEOTIDE SEQUENCE [LARGE SCALE GENOMIC DNA]</scope>
    <source>
        <strain evidence="2 3">R1DC25</strain>
    </source>
</reference>
<keyword evidence="3" id="KW-1185">Reference proteome</keyword>
<feature type="transmembrane region" description="Helical" evidence="1">
    <location>
        <begin position="329"/>
        <end position="347"/>
    </location>
</feature>
<dbReference type="EMBL" id="CP058214">
    <property type="protein sequence ID" value="QPC43099.1"/>
    <property type="molecule type" value="Genomic_DNA"/>
</dbReference>
<feature type="transmembrane region" description="Helical" evidence="1">
    <location>
        <begin position="353"/>
        <end position="374"/>
    </location>
</feature>
<feature type="transmembrane region" description="Helical" evidence="1">
    <location>
        <begin position="261"/>
        <end position="278"/>
    </location>
</feature>
<proteinExistence type="predicted"/>
<feature type="transmembrane region" description="Helical" evidence="1">
    <location>
        <begin position="37"/>
        <end position="56"/>
    </location>
</feature>
<feature type="transmembrane region" description="Helical" evidence="1">
    <location>
        <begin position="381"/>
        <end position="400"/>
    </location>
</feature>
<feature type="transmembrane region" description="Helical" evidence="1">
    <location>
        <begin position="221"/>
        <end position="240"/>
    </location>
</feature>
<feature type="transmembrane region" description="Helical" evidence="1">
    <location>
        <begin position="63"/>
        <end position="83"/>
    </location>
</feature>
<dbReference type="RefSeq" id="WP_213164340.1">
    <property type="nucleotide sequence ID" value="NZ_CP058214.1"/>
</dbReference>
<keyword evidence="1" id="KW-0812">Transmembrane</keyword>
<organism evidence="2 3">
    <name type="scientific">Kaustia mangrovi</name>
    <dbReference type="NCBI Taxonomy" id="2593653"/>
    <lineage>
        <taxon>Bacteria</taxon>
        <taxon>Pseudomonadati</taxon>
        <taxon>Pseudomonadota</taxon>
        <taxon>Alphaproteobacteria</taxon>
        <taxon>Hyphomicrobiales</taxon>
        <taxon>Parvibaculaceae</taxon>
        <taxon>Kaustia</taxon>
    </lineage>
</organism>
<feature type="transmembrane region" description="Helical" evidence="1">
    <location>
        <begin position="412"/>
        <end position="434"/>
    </location>
</feature>
<feature type="transmembrane region" description="Helical" evidence="1">
    <location>
        <begin position="290"/>
        <end position="309"/>
    </location>
</feature>
<feature type="transmembrane region" description="Helical" evidence="1">
    <location>
        <begin position="446"/>
        <end position="468"/>
    </location>
</feature>
<accession>A0A7S8C4E4</accession>
<evidence type="ECO:0008006" key="4">
    <source>
        <dbReference type="Google" id="ProtNLM"/>
    </source>
</evidence>
<dbReference type="KEGG" id="kmn:HW532_10605"/>
<evidence type="ECO:0000313" key="2">
    <source>
        <dbReference type="EMBL" id="QPC43099.1"/>
    </source>
</evidence>
<keyword evidence="1" id="KW-0472">Membrane</keyword>
<dbReference type="AlphaFoldDB" id="A0A7S8C4E4"/>
<feature type="transmembrane region" description="Helical" evidence="1">
    <location>
        <begin position="188"/>
        <end position="209"/>
    </location>
</feature>
<sequence>MRGQDHAADETAPRLVAALSGGAIVIVWAGVLLDALFAVPGAAAVAVAALAVYLVLQAPRLNRLAWVHLAVGAAAAGTVLATLDDPVSVLMEGLARSAFIASLFAALGMLREAAQISPTILRAGRMLVHQPPGRRYIAITAGSALFGAILNFGTVTLLGGMINQANTLQAAHGQEDVRLVRQQRMLTALLRGFATIMFWCPLTVAFAVVTATIPGADWPPLVMWGGLTTICVMAIGWTIDRLTMPRRRLPVEADPFRFSRLAPLIGLIAAVFVLAFSIEETTSGQLIHGVILIVPLIAVIWLVAGHEVAGARRLAHYLVSDVPGQRQEVAILGNAAFLGTAVAALVPPTALEALIGPGSVAPVLLPVIALWLVVGAGQIGANPLLTATVIATLVANAPTLDYEATAMGLALVMGWSLTVGSSPAAAATMIIGRFSNHSAAYIAHRWNGLHTAVSLLFCSVILMVVHTVG</sequence>
<dbReference type="Proteomes" id="UP000593594">
    <property type="component" value="Chromosome"/>
</dbReference>
<protein>
    <recommendedName>
        <fullName evidence="4">H+/citrate symporter</fullName>
    </recommendedName>
</protein>
<gene>
    <name evidence="2" type="ORF">HW532_10605</name>
</gene>
<evidence type="ECO:0000256" key="1">
    <source>
        <dbReference type="SAM" id="Phobius"/>
    </source>
</evidence>
<name>A0A7S8C4E4_9HYPH</name>